<keyword evidence="3" id="KW-0675">Receptor</keyword>
<evidence type="ECO:0000259" key="2">
    <source>
        <dbReference type="PROSITE" id="PS50001"/>
    </source>
</evidence>
<feature type="domain" description="SH2" evidence="2">
    <location>
        <begin position="158"/>
        <end position="252"/>
    </location>
</feature>
<dbReference type="EMBL" id="JPKZ01001604">
    <property type="protein sequence ID" value="KHN81054.1"/>
    <property type="molecule type" value="Genomic_DNA"/>
</dbReference>
<dbReference type="AlphaFoldDB" id="A0A0B2VI11"/>
<evidence type="ECO:0000313" key="3">
    <source>
        <dbReference type="EMBL" id="KHN81054.1"/>
    </source>
</evidence>
<name>A0A0B2VI11_TOXCA</name>
<dbReference type="PRINTS" id="PR00401">
    <property type="entry name" value="SH2DOMAIN"/>
</dbReference>
<dbReference type="InterPro" id="IPR000980">
    <property type="entry name" value="SH2"/>
</dbReference>
<evidence type="ECO:0000313" key="4">
    <source>
        <dbReference type="Proteomes" id="UP000031036"/>
    </source>
</evidence>
<dbReference type="SUPFAM" id="SSF55550">
    <property type="entry name" value="SH2 domain"/>
    <property type="match status" value="1"/>
</dbReference>
<dbReference type="Proteomes" id="UP000031036">
    <property type="component" value="Unassembled WGS sequence"/>
</dbReference>
<accession>A0A0B2VI11</accession>
<comment type="caution">
    <text evidence="3">The sequence shown here is derived from an EMBL/GenBank/DDBJ whole genome shotgun (WGS) entry which is preliminary data.</text>
</comment>
<protein>
    <submittedName>
        <fullName evidence="3">Growth factor receptor-bound protein 10</fullName>
    </submittedName>
</protein>
<dbReference type="Pfam" id="PF00017">
    <property type="entry name" value="SH2"/>
    <property type="match status" value="1"/>
</dbReference>
<proteinExistence type="predicted"/>
<reference evidence="3 4" key="1">
    <citation type="submission" date="2014-11" db="EMBL/GenBank/DDBJ databases">
        <title>Genetic blueprint of the zoonotic pathogen Toxocara canis.</title>
        <authorList>
            <person name="Zhu X.-Q."/>
            <person name="Korhonen P.K."/>
            <person name="Cai H."/>
            <person name="Young N.D."/>
            <person name="Nejsum P."/>
            <person name="von Samson-Himmelstjerna G."/>
            <person name="Boag P.R."/>
            <person name="Tan P."/>
            <person name="Li Q."/>
            <person name="Min J."/>
            <person name="Yang Y."/>
            <person name="Wang X."/>
            <person name="Fang X."/>
            <person name="Hall R.S."/>
            <person name="Hofmann A."/>
            <person name="Sternberg P.W."/>
            <person name="Jex A.R."/>
            <person name="Gasser R.B."/>
        </authorList>
    </citation>
    <scope>NUCLEOTIDE SEQUENCE [LARGE SCALE GENOMIC DNA]</scope>
    <source>
        <strain evidence="3">PN_DK_2014</strain>
    </source>
</reference>
<dbReference type="InterPro" id="IPR036860">
    <property type="entry name" value="SH2_dom_sf"/>
</dbReference>
<dbReference type="SMART" id="SM00252">
    <property type="entry name" value="SH2"/>
    <property type="match status" value="1"/>
</dbReference>
<dbReference type="OrthoDB" id="5790219at2759"/>
<sequence length="271" mass="30836">MKGTMKKSLLKLFRTTNQSSSCSSSDENSSCGLIDDRSDTIAFVMTSPIEISKSRKRYKSTGSDKVEANIAFDHDYMLVDADPKLSKSVQTDKWKSSVNLDELDRVPVDFSDPNGPTLMTDSDEIGEMLTHGETRAIYTNQPTIYGLAPCSIYRAERWFHHDADRIRAERMLFRTGRKDGSFLIRVNDYNCLVITVCYRKAFWNIAINCKVDGHNTKVFIERDHQFSNLVDLIVYYTRNQGAYLPCRLAQGVALRWPGSANMSYANRTCQC</sequence>
<dbReference type="STRING" id="6265.A0A0B2VI11"/>
<dbReference type="Gene3D" id="3.30.505.10">
    <property type="entry name" value="SH2 domain"/>
    <property type="match status" value="1"/>
</dbReference>
<organism evidence="3 4">
    <name type="scientific">Toxocara canis</name>
    <name type="common">Canine roundworm</name>
    <dbReference type="NCBI Taxonomy" id="6265"/>
    <lineage>
        <taxon>Eukaryota</taxon>
        <taxon>Metazoa</taxon>
        <taxon>Ecdysozoa</taxon>
        <taxon>Nematoda</taxon>
        <taxon>Chromadorea</taxon>
        <taxon>Rhabditida</taxon>
        <taxon>Spirurina</taxon>
        <taxon>Ascaridomorpha</taxon>
        <taxon>Ascaridoidea</taxon>
        <taxon>Toxocaridae</taxon>
        <taxon>Toxocara</taxon>
    </lineage>
</organism>
<evidence type="ECO:0000256" key="1">
    <source>
        <dbReference type="PROSITE-ProRule" id="PRU00191"/>
    </source>
</evidence>
<dbReference type="PROSITE" id="PS50001">
    <property type="entry name" value="SH2"/>
    <property type="match status" value="1"/>
</dbReference>
<keyword evidence="4" id="KW-1185">Reference proteome</keyword>
<keyword evidence="1" id="KW-0727">SH2 domain</keyword>
<gene>
    <name evidence="3" type="primary">Grb10</name>
    <name evidence="3" type="ORF">Tcan_14617</name>
</gene>